<reference evidence="4" key="2">
    <citation type="journal article" date="2013" name="Nature">
        <title>Insights into bilaterian evolution from three spiralian genomes.</title>
        <authorList>
            <person name="Simakov O."/>
            <person name="Marletaz F."/>
            <person name="Cho S.J."/>
            <person name="Edsinger-Gonzales E."/>
            <person name="Havlak P."/>
            <person name="Hellsten U."/>
            <person name="Kuo D.H."/>
            <person name="Larsson T."/>
            <person name="Lv J."/>
            <person name="Arendt D."/>
            <person name="Savage R."/>
            <person name="Osoegawa K."/>
            <person name="de Jong P."/>
            <person name="Grimwood J."/>
            <person name="Chapman J.A."/>
            <person name="Shapiro H."/>
            <person name="Aerts A."/>
            <person name="Otillar R.P."/>
            <person name="Terry A.Y."/>
            <person name="Boore J.L."/>
            <person name="Grigoriev I.V."/>
            <person name="Lindberg D.R."/>
            <person name="Seaver E.C."/>
            <person name="Weisblat D.A."/>
            <person name="Putnam N.H."/>
            <person name="Rokhsar D.S."/>
        </authorList>
    </citation>
    <scope>NUCLEOTIDE SEQUENCE</scope>
    <source>
        <strain evidence="4">I ESC-2004</strain>
    </source>
</reference>
<feature type="compositionally biased region" description="Low complexity" evidence="1">
    <location>
        <begin position="316"/>
        <end position="328"/>
    </location>
</feature>
<dbReference type="OrthoDB" id="6150437at2759"/>
<feature type="region of interest" description="Disordered" evidence="1">
    <location>
        <begin position="165"/>
        <end position="199"/>
    </location>
</feature>
<proteinExistence type="predicted"/>
<dbReference type="EnsemblMetazoa" id="CapteT187276">
    <property type="protein sequence ID" value="CapteP187276"/>
    <property type="gene ID" value="CapteG187276"/>
</dbReference>
<dbReference type="HOGENOM" id="CLU_559279_0_0_1"/>
<dbReference type="AlphaFoldDB" id="X1ZK36"/>
<feature type="transmembrane region" description="Helical" evidence="2">
    <location>
        <begin position="458"/>
        <end position="483"/>
    </location>
</feature>
<feature type="region of interest" description="Disordered" evidence="1">
    <location>
        <begin position="1"/>
        <end position="102"/>
    </location>
</feature>
<feature type="compositionally biased region" description="Basic and acidic residues" evidence="1">
    <location>
        <begin position="56"/>
        <end position="67"/>
    </location>
</feature>
<evidence type="ECO:0000313" key="4">
    <source>
        <dbReference type="Proteomes" id="UP000014760"/>
    </source>
</evidence>
<sequence>MEAGGDFRSRSNSGGIRGLFKRRQKSGDVSGGGASPETVSPVMSPSQQGSSSKMKQFFEHIRPRSKSDATAMQHMRRPHVDLPVSSQPKATNDSTSPGAATPMSAILAQRTRHLSTVDDPKASSSIGPEHFLEMYRQRAYSDPRSSARMAALAARRKKEFEDLGLPLVPENPNSPPTHPEVDFASDSHLPRISDSRTDRSAWEMKWREKNNNDIPVVSVERGSRSPYRGVRKLFGRLSRSPDARSTVQTEEEMPKRRWTVSADKKAVLKELRAKREIEKAKKKVNCQFDSSYKDVCAFPPQQEQPPVSPLARSAPDHPANSPSSSPATSKKKSSKIIKSFIEKLTTASNEPSVRRPVKKEFALDSPPRVHRGHHRSLSLRGQQRVDALRVVEEVEVFRGRTTSDPSALKAVAMKNAALRKLYKEHGIDLDFSKAQSAGLTSPPVSPGEYFYLFMRFDIFAACVLESSFPIVLFTHAFVLWDLLLREGM</sequence>
<keyword evidence="2" id="KW-0472">Membrane</keyword>
<keyword evidence="2" id="KW-0812">Transmembrane</keyword>
<feature type="compositionally biased region" description="Polar residues" evidence="1">
    <location>
        <begin position="37"/>
        <end position="54"/>
    </location>
</feature>
<reference evidence="3" key="3">
    <citation type="submission" date="2015-06" db="UniProtKB">
        <authorList>
            <consortium name="EnsemblMetazoa"/>
        </authorList>
    </citation>
    <scope>IDENTIFICATION</scope>
</reference>
<evidence type="ECO:0000313" key="3">
    <source>
        <dbReference type="EnsemblMetazoa" id="CapteP187276"/>
    </source>
</evidence>
<reference evidence="4" key="1">
    <citation type="submission" date="2012-12" db="EMBL/GenBank/DDBJ databases">
        <authorList>
            <person name="Hellsten U."/>
            <person name="Grimwood J."/>
            <person name="Chapman J.A."/>
            <person name="Shapiro H."/>
            <person name="Aerts A."/>
            <person name="Otillar R.P."/>
            <person name="Terry A.Y."/>
            <person name="Boore J.L."/>
            <person name="Simakov O."/>
            <person name="Marletaz F."/>
            <person name="Cho S.-J."/>
            <person name="Edsinger-Gonzales E."/>
            <person name="Havlak P."/>
            <person name="Kuo D.-H."/>
            <person name="Larsson T."/>
            <person name="Lv J."/>
            <person name="Arendt D."/>
            <person name="Savage R."/>
            <person name="Osoegawa K."/>
            <person name="de Jong P."/>
            <person name="Lindberg D.R."/>
            <person name="Seaver E.C."/>
            <person name="Weisblat D.A."/>
            <person name="Putnam N.H."/>
            <person name="Grigoriev I.V."/>
            <person name="Rokhsar D.S."/>
        </authorList>
    </citation>
    <scope>NUCLEOTIDE SEQUENCE</scope>
    <source>
        <strain evidence="4">I ESC-2004</strain>
    </source>
</reference>
<organism evidence="3 4">
    <name type="scientific">Capitella teleta</name>
    <name type="common">Polychaete worm</name>
    <dbReference type="NCBI Taxonomy" id="283909"/>
    <lineage>
        <taxon>Eukaryota</taxon>
        <taxon>Metazoa</taxon>
        <taxon>Spiralia</taxon>
        <taxon>Lophotrochozoa</taxon>
        <taxon>Annelida</taxon>
        <taxon>Polychaeta</taxon>
        <taxon>Sedentaria</taxon>
        <taxon>Scolecida</taxon>
        <taxon>Capitellidae</taxon>
        <taxon>Capitella</taxon>
    </lineage>
</organism>
<keyword evidence="2" id="KW-1133">Transmembrane helix</keyword>
<dbReference type="EMBL" id="AMQN01000106">
    <property type="status" value="NOT_ANNOTATED_CDS"/>
    <property type="molecule type" value="Genomic_DNA"/>
</dbReference>
<protein>
    <submittedName>
        <fullName evidence="3">Uncharacterized protein</fullName>
    </submittedName>
</protein>
<keyword evidence="4" id="KW-1185">Reference proteome</keyword>
<name>X1ZK36_CAPTE</name>
<dbReference type="Proteomes" id="UP000014760">
    <property type="component" value="Unassembled WGS sequence"/>
</dbReference>
<feature type="region of interest" description="Disordered" evidence="1">
    <location>
        <begin position="297"/>
        <end position="335"/>
    </location>
</feature>
<accession>X1ZK36</accession>
<evidence type="ECO:0000256" key="2">
    <source>
        <dbReference type="SAM" id="Phobius"/>
    </source>
</evidence>
<feature type="compositionally biased region" description="Basic and acidic residues" evidence="1">
    <location>
        <begin position="188"/>
        <end position="199"/>
    </location>
</feature>
<feature type="compositionally biased region" description="Polar residues" evidence="1">
    <location>
        <begin position="84"/>
        <end position="98"/>
    </location>
</feature>
<evidence type="ECO:0000256" key="1">
    <source>
        <dbReference type="SAM" id="MobiDB-lite"/>
    </source>
</evidence>